<protein>
    <submittedName>
        <fullName evidence="9">FUSC family protein</fullName>
    </submittedName>
</protein>
<feature type="transmembrane region" description="Helical" evidence="7">
    <location>
        <begin position="48"/>
        <end position="72"/>
    </location>
</feature>
<dbReference type="OrthoDB" id="4989419at2"/>
<comment type="subcellular location">
    <subcellularLocation>
        <location evidence="1">Cell membrane</location>
        <topology evidence="1">Multi-pass membrane protein</topology>
    </subcellularLocation>
</comment>
<evidence type="ECO:0000313" key="9">
    <source>
        <dbReference type="EMBL" id="QDP97136.1"/>
    </source>
</evidence>
<feature type="transmembrane region" description="Helical" evidence="7">
    <location>
        <begin position="312"/>
        <end position="331"/>
    </location>
</feature>
<evidence type="ECO:0000256" key="6">
    <source>
        <dbReference type="ARBA" id="ARBA00043993"/>
    </source>
</evidence>
<keyword evidence="4 7" id="KW-1133">Transmembrane helix</keyword>
<feature type="transmembrane region" description="Helical" evidence="7">
    <location>
        <begin position="110"/>
        <end position="126"/>
    </location>
</feature>
<dbReference type="AlphaFoldDB" id="A0A516Q143"/>
<dbReference type="KEGG" id="mik:FOE78_15455"/>
<name>A0A516Q143_9ACTN</name>
<dbReference type="PANTHER" id="PTHR30509">
    <property type="entry name" value="P-HYDROXYBENZOIC ACID EFFLUX PUMP SUBUNIT-RELATED"/>
    <property type="match status" value="1"/>
</dbReference>
<dbReference type="GO" id="GO:0005886">
    <property type="term" value="C:plasma membrane"/>
    <property type="evidence" value="ECO:0007669"/>
    <property type="project" value="UniProtKB-SubCell"/>
</dbReference>
<comment type="similarity">
    <text evidence="6">Belongs to the YccS/YhfK family.</text>
</comment>
<evidence type="ECO:0000256" key="4">
    <source>
        <dbReference type="ARBA" id="ARBA00022989"/>
    </source>
</evidence>
<feature type="transmembrane region" description="Helical" evidence="7">
    <location>
        <begin position="84"/>
        <end position="104"/>
    </location>
</feature>
<dbReference type="EMBL" id="CP041692">
    <property type="protein sequence ID" value="QDP97136.1"/>
    <property type="molecule type" value="Genomic_DNA"/>
</dbReference>
<dbReference type="Proteomes" id="UP000319263">
    <property type="component" value="Chromosome"/>
</dbReference>
<evidence type="ECO:0000256" key="1">
    <source>
        <dbReference type="ARBA" id="ARBA00004651"/>
    </source>
</evidence>
<evidence type="ECO:0000256" key="7">
    <source>
        <dbReference type="SAM" id="Phobius"/>
    </source>
</evidence>
<evidence type="ECO:0000259" key="8">
    <source>
        <dbReference type="Pfam" id="PF13515"/>
    </source>
</evidence>
<feature type="domain" description="Integral membrane bound transporter" evidence="8">
    <location>
        <begin position="229"/>
        <end position="356"/>
    </location>
</feature>
<dbReference type="Pfam" id="PF13515">
    <property type="entry name" value="FUSC_2"/>
    <property type="match status" value="1"/>
</dbReference>
<keyword evidence="3 7" id="KW-0812">Transmembrane</keyword>
<evidence type="ECO:0000313" key="10">
    <source>
        <dbReference type="Proteomes" id="UP000319263"/>
    </source>
</evidence>
<dbReference type="RefSeq" id="WP_143987097.1">
    <property type="nucleotide sequence ID" value="NZ_CP041692.1"/>
</dbReference>
<gene>
    <name evidence="9" type="ORF">FOE78_15455</name>
</gene>
<feature type="transmembrane region" description="Helical" evidence="7">
    <location>
        <begin position="160"/>
        <end position="182"/>
    </location>
</feature>
<keyword evidence="10" id="KW-1185">Reference proteome</keyword>
<sequence length="369" mass="39284">MPTGRSPNGELILNAGLRSQLRQLIAVGPHRGEHTVAIRAALSVAVPLLVLLGIGHIEWSLYATFGAFTALYGRTSPLRPRLRMQAFAGLTLTVSVLLGVLIGISPYRSWLLIPVAAVWATFIALIAHRRHWHPPGPLFPVFALGACASVPATWTDVPIALTVVVSSALFAIGLTALVSLLGRSGLIRKLIKAGPRPTPARPKPAGSQQRLIEWRLRHYPIRYAISVAIAGLIATSIGFIGHPYWAMVAAVVPMAAPDQGARLLRAAQRLIGTVIGVVIAGAILALDLPSLLVILIAALLQAGAELTVGRNYGLALLFITPLALSMTQLAHPLPIGELVRDRTVETFIGVAVAVIITLLTRERRQDAEG</sequence>
<dbReference type="PANTHER" id="PTHR30509:SF9">
    <property type="entry name" value="MULTIDRUG RESISTANCE PROTEIN MDTO"/>
    <property type="match status" value="1"/>
</dbReference>
<keyword evidence="5 7" id="KW-0472">Membrane</keyword>
<feature type="transmembrane region" description="Helical" evidence="7">
    <location>
        <begin position="343"/>
        <end position="360"/>
    </location>
</feature>
<keyword evidence="2" id="KW-1003">Cell membrane</keyword>
<proteinExistence type="inferred from homology"/>
<evidence type="ECO:0000256" key="5">
    <source>
        <dbReference type="ARBA" id="ARBA00023136"/>
    </source>
</evidence>
<feature type="transmembrane region" description="Helical" evidence="7">
    <location>
        <begin position="270"/>
        <end position="300"/>
    </location>
</feature>
<reference evidence="9 10" key="1">
    <citation type="submission" date="2019-07" db="EMBL/GenBank/DDBJ databases">
        <title>Microlunatus dokdonensis sp. nov. isolated from the rhizospheric soil of the wild plant Elymus tsukushiensis.</title>
        <authorList>
            <person name="Ghim S.-Y."/>
            <person name="Hwang Y.-J."/>
            <person name="Son J.-S."/>
            <person name="Shin J.-H."/>
        </authorList>
    </citation>
    <scope>NUCLEOTIDE SEQUENCE [LARGE SCALE GENOMIC DNA]</scope>
    <source>
        <strain evidence="9 10">KUDC0627</strain>
    </source>
</reference>
<feature type="transmembrane region" description="Helical" evidence="7">
    <location>
        <begin position="223"/>
        <end position="245"/>
    </location>
</feature>
<evidence type="ECO:0000256" key="3">
    <source>
        <dbReference type="ARBA" id="ARBA00022692"/>
    </source>
</evidence>
<accession>A0A516Q143</accession>
<dbReference type="InterPro" id="IPR049453">
    <property type="entry name" value="Memb_transporter_dom"/>
</dbReference>
<evidence type="ECO:0000256" key="2">
    <source>
        <dbReference type="ARBA" id="ARBA00022475"/>
    </source>
</evidence>
<organism evidence="9 10">
    <name type="scientific">Microlunatus elymi</name>
    <dbReference type="NCBI Taxonomy" id="2596828"/>
    <lineage>
        <taxon>Bacteria</taxon>
        <taxon>Bacillati</taxon>
        <taxon>Actinomycetota</taxon>
        <taxon>Actinomycetes</taxon>
        <taxon>Propionibacteriales</taxon>
        <taxon>Propionibacteriaceae</taxon>
        <taxon>Microlunatus</taxon>
    </lineage>
</organism>